<sequence>MGIFKRGLSRTRQSLVGRISQMLGNTEIDEDTWDDLEASFIQADLGLETTETVLDYLKETTAREGITRTNQLDKVLKESLYALLDPPPPLNITGRDLSIILIVGVNGSGKTTSIAKLANRFKKEGRNVMLAAGDTFRAAAIEQLQTWGERAGVPVIANKPGSDPGAVVYDAIQAAQARNADLLIIDTAGRLHNNYNLMRELEKIRNVISKAVPDAPHEVLLVLDGTTGQNALKQGQKFAEATNVTGLIITKLDGTARGGMIFSVFTEVGAPVQFIGLGEGIDDLVRFDVKQFVDGLFEF</sequence>
<feature type="binding site" evidence="9">
    <location>
        <begin position="250"/>
        <end position="253"/>
    </location>
    <ligand>
        <name>GTP</name>
        <dbReference type="ChEBI" id="CHEBI:37565"/>
    </ligand>
</feature>
<keyword evidence="6 9" id="KW-0472">Membrane</keyword>
<accession>A0A7S8IDJ7</accession>
<organism evidence="11 12">
    <name type="scientific">Phototrophicus methaneseepsis</name>
    <dbReference type="NCBI Taxonomy" id="2710758"/>
    <lineage>
        <taxon>Bacteria</taxon>
        <taxon>Bacillati</taxon>
        <taxon>Chloroflexota</taxon>
        <taxon>Candidatus Thermofontia</taxon>
        <taxon>Phototrophicales</taxon>
        <taxon>Phototrophicaceae</taxon>
        <taxon>Phototrophicus</taxon>
    </lineage>
</organism>
<dbReference type="Pfam" id="PF02881">
    <property type="entry name" value="SRP54_N"/>
    <property type="match status" value="1"/>
</dbReference>
<evidence type="ECO:0000256" key="6">
    <source>
        <dbReference type="ARBA" id="ARBA00023136"/>
    </source>
</evidence>
<feature type="binding site" evidence="9">
    <location>
        <begin position="186"/>
        <end position="190"/>
    </location>
    <ligand>
        <name>GTP</name>
        <dbReference type="ChEBI" id="CHEBI:37565"/>
    </ligand>
</feature>
<protein>
    <recommendedName>
        <fullName evidence="9">Signal recognition particle receptor FtsY</fullName>
        <shortName evidence="9">SRP receptor</shortName>
        <ecNumber evidence="9">3.6.5.4</ecNumber>
    </recommendedName>
</protein>
<comment type="function">
    <text evidence="9">Involved in targeting and insertion of nascent membrane proteins into the cytoplasmic membrane. Acts as a receptor for the complex formed by the signal recognition particle (SRP) and the ribosome-nascent chain (RNC).</text>
</comment>
<dbReference type="Proteomes" id="UP000594468">
    <property type="component" value="Chromosome"/>
</dbReference>
<proteinExistence type="inferred from homology"/>
<dbReference type="CDD" id="cd17874">
    <property type="entry name" value="FtsY"/>
    <property type="match status" value="1"/>
</dbReference>
<evidence type="ECO:0000256" key="3">
    <source>
        <dbReference type="ARBA" id="ARBA00022741"/>
    </source>
</evidence>
<reference evidence="11 12" key="1">
    <citation type="submission" date="2020-02" db="EMBL/GenBank/DDBJ databases">
        <authorList>
            <person name="Zheng R.K."/>
            <person name="Sun C.M."/>
        </authorList>
    </citation>
    <scope>NUCLEOTIDE SEQUENCE [LARGE SCALE GENOMIC DNA]</scope>
    <source>
        <strain evidence="12">rifampicinis</strain>
    </source>
</reference>
<evidence type="ECO:0000313" key="12">
    <source>
        <dbReference type="Proteomes" id="UP000594468"/>
    </source>
</evidence>
<evidence type="ECO:0000313" key="11">
    <source>
        <dbReference type="EMBL" id="QPC81434.1"/>
    </source>
</evidence>
<gene>
    <name evidence="9 11" type="primary">ftsY</name>
    <name evidence="11" type="ORF">G4Y79_17265</name>
</gene>
<keyword evidence="3 9" id="KW-0547">Nucleotide-binding</keyword>
<dbReference type="GO" id="GO:0006614">
    <property type="term" value="P:SRP-dependent cotranslational protein targeting to membrane"/>
    <property type="evidence" value="ECO:0007669"/>
    <property type="project" value="InterPro"/>
</dbReference>
<dbReference type="RefSeq" id="WP_195169507.1">
    <property type="nucleotide sequence ID" value="NZ_CP062983.1"/>
</dbReference>
<feature type="domain" description="SRP54-type proteins GTP-binding" evidence="10">
    <location>
        <begin position="271"/>
        <end position="284"/>
    </location>
</feature>
<dbReference type="EMBL" id="CP062983">
    <property type="protein sequence ID" value="QPC81434.1"/>
    <property type="molecule type" value="Genomic_DNA"/>
</dbReference>
<evidence type="ECO:0000256" key="9">
    <source>
        <dbReference type="HAMAP-Rule" id="MF_00920"/>
    </source>
</evidence>
<dbReference type="InterPro" id="IPR003593">
    <property type="entry name" value="AAA+_ATPase"/>
</dbReference>
<dbReference type="SMART" id="SM00382">
    <property type="entry name" value="AAA"/>
    <property type="match status" value="1"/>
</dbReference>
<comment type="similarity">
    <text evidence="9">Belongs to the GTP-binding SRP family. FtsY subfamily.</text>
</comment>
<dbReference type="SUPFAM" id="SSF52540">
    <property type="entry name" value="P-loop containing nucleoside triphosphate hydrolases"/>
    <property type="match status" value="1"/>
</dbReference>
<dbReference type="GO" id="GO:0005737">
    <property type="term" value="C:cytoplasm"/>
    <property type="evidence" value="ECO:0007669"/>
    <property type="project" value="UniProtKB-SubCell"/>
</dbReference>
<dbReference type="HAMAP" id="MF_00920">
    <property type="entry name" value="FtsY"/>
    <property type="match status" value="1"/>
</dbReference>
<evidence type="ECO:0000256" key="4">
    <source>
        <dbReference type="ARBA" id="ARBA00022801"/>
    </source>
</evidence>
<dbReference type="KEGG" id="pmet:G4Y79_17265"/>
<dbReference type="Pfam" id="PF00448">
    <property type="entry name" value="SRP54"/>
    <property type="match status" value="1"/>
</dbReference>
<dbReference type="EC" id="3.6.5.4" evidence="9"/>
<dbReference type="Gene3D" id="3.40.50.300">
    <property type="entry name" value="P-loop containing nucleotide triphosphate hydrolases"/>
    <property type="match status" value="1"/>
</dbReference>
<dbReference type="PANTHER" id="PTHR43134">
    <property type="entry name" value="SIGNAL RECOGNITION PARTICLE RECEPTOR SUBUNIT ALPHA"/>
    <property type="match status" value="1"/>
</dbReference>
<dbReference type="FunFam" id="3.40.50.300:FF:000053">
    <property type="entry name" value="Signal recognition particle receptor FtsY"/>
    <property type="match status" value="1"/>
</dbReference>
<evidence type="ECO:0000256" key="5">
    <source>
        <dbReference type="ARBA" id="ARBA00023134"/>
    </source>
</evidence>
<feature type="binding site" evidence="9">
    <location>
        <begin position="104"/>
        <end position="111"/>
    </location>
    <ligand>
        <name>GTP</name>
        <dbReference type="ChEBI" id="CHEBI:37565"/>
    </ligand>
</feature>
<dbReference type="GO" id="GO:0005525">
    <property type="term" value="F:GTP binding"/>
    <property type="evidence" value="ECO:0007669"/>
    <property type="project" value="UniProtKB-UniRule"/>
</dbReference>
<evidence type="ECO:0000256" key="1">
    <source>
        <dbReference type="ARBA" id="ARBA00022475"/>
    </source>
</evidence>
<dbReference type="InterPro" id="IPR027417">
    <property type="entry name" value="P-loop_NTPase"/>
</dbReference>
<dbReference type="NCBIfam" id="TIGR00064">
    <property type="entry name" value="ftsY"/>
    <property type="match status" value="1"/>
</dbReference>
<keyword evidence="5 9" id="KW-0342">GTP-binding</keyword>
<dbReference type="SMART" id="SM00962">
    <property type="entry name" value="SRP54"/>
    <property type="match status" value="1"/>
</dbReference>
<dbReference type="PANTHER" id="PTHR43134:SF1">
    <property type="entry name" value="SIGNAL RECOGNITION PARTICLE RECEPTOR SUBUNIT ALPHA"/>
    <property type="match status" value="1"/>
</dbReference>
<keyword evidence="2 9" id="KW-0963">Cytoplasm</keyword>
<dbReference type="GO" id="GO:0005886">
    <property type="term" value="C:plasma membrane"/>
    <property type="evidence" value="ECO:0007669"/>
    <property type="project" value="UniProtKB-SubCell"/>
</dbReference>
<dbReference type="SMART" id="SM00963">
    <property type="entry name" value="SRP54_N"/>
    <property type="match status" value="1"/>
</dbReference>
<dbReference type="GO" id="GO:0003924">
    <property type="term" value="F:GTPase activity"/>
    <property type="evidence" value="ECO:0007669"/>
    <property type="project" value="UniProtKB-UniRule"/>
</dbReference>
<evidence type="ECO:0000256" key="2">
    <source>
        <dbReference type="ARBA" id="ARBA00022490"/>
    </source>
</evidence>
<dbReference type="GO" id="GO:0005047">
    <property type="term" value="F:signal recognition particle binding"/>
    <property type="evidence" value="ECO:0007669"/>
    <property type="project" value="TreeGrafter"/>
</dbReference>
<dbReference type="InterPro" id="IPR042101">
    <property type="entry name" value="SRP54_N_sf"/>
</dbReference>
<dbReference type="InterPro" id="IPR036225">
    <property type="entry name" value="SRP/SRP_N"/>
</dbReference>
<evidence type="ECO:0000259" key="10">
    <source>
        <dbReference type="PROSITE" id="PS00300"/>
    </source>
</evidence>
<keyword evidence="4 9" id="KW-0378">Hydrolase</keyword>
<dbReference type="FunFam" id="1.20.120.140:FF:000002">
    <property type="entry name" value="Signal recognition particle receptor FtsY"/>
    <property type="match status" value="1"/>
</dbReference>
<comment type="subunit">
    <text evidence="9">Part of the signal recognition particle protein translocation system, which is composed of SRP and FtsY.</text>
</comment>
<keyword evidence="7 9" id="KW-0675">Receptor</keyword>
<dbReference type="InterPro" id="IPR000897">
    <property type="entry name" value="SRP54_GTPase_dom"/>
</dbReference>
<dbReference type="Gene3D" id="1.20.120.140">
    <property type="entry name" value="Signal recognition particle SRP54, nucleotide-binding domain"/>
    <property type="match status" value="1"/>
</dbReference>
<evidence type="ECO:0000256" key="7">
    <source>
        <dbReference type="ARBA" id="ARBA00023170"/>
    </source>
</evidence>
<comment type="subcellular location">
    <subcellularLocation>
        <location evidence="9">Cell membrane</location>
        <topology evidence="9">Peripheral membrane protein</topology>
        <orientation evidence="9">Cytoplasmic side</orientation>
    </subcellularLocation>
    <subcellularLocation>
        <location evidence="9">Cytoplasm</location>
    </subcellularLocation>
</comment>
<dbReference type="InterPro" id="IPR004390">
    <property type="entry name" value="SR_rcpt_FtsY"/>
</dbReference>
<comment type="catalytic activity">
    <reaction evidence="8 9">
        <text>GTP + H2O = GDP + phosphate + H(+)</text>
        <dbReference type="Rhea" id="RHEA:19669"/>
        <dbReference type="ChEBI" id="CHEBI:15377"/>
        <dbReference type="ChEBI" id="CHEBI:15378"/>
        <dbReference type="ChEBI" id="CHEBI:37565"/>
        <dbReference type="ChEBI" id="CHEBI:43474"/>
        <dbReference type="ChEBI" id="CHEBI:58189"/>
        <dbReference type="EC" id="3.6.5.4"/>
    </reaction>
</comment>
<dbReference type="PROSITE" id="PS00300">
    <property type="entry name" value="SRP54"/>
    <property type="match status" value="1"/>
</dbReference>
<dbReference type="SUPFAM" id="SSF47364">
    <property type="entry name" value="Domain of the SRP/SRP receptor G-proteins"/>
    <property type="match status" value="1"/>
</dbReference>
<keyword evidence="12" id="KW-1185">Reference proteome</keyword>
<dbReference type="AlphaFoldDB" id="A0A7S8IDJ7"/>
<dbReference type="InterPro" id="IPR013822">
    <property type="entry name" value="Signal_recog_particl_SRP54_hlx"/>
</dbReference>
<keyword evidence="1 9" id="KW-1003">Cell membrane</keyword>
<name>A0A7S8IDJ7_9CHLR</name>
<evidence type="ECO:0000256" key="8">
    <source>
        <dbReference type="ARBA" id="ARBA00048027"/>
    </source>
</evidence>